<dbReference type="AlphaFoldDB" id="A0A7K1FIS3"/>
<dbReference type="RefSeq" id="WP_154768077.1">
    <property type="nucleotide sequence ID" value="NZ_WLYK01000002.1"/>
</dbReference>
<comment type="caution">
    <text evidence="1">The sequence shown here is derived from an EMBL/GenBank/DDBJ whole genome shotgun (WGS) entry which is preliminary data.</text>
</comment>
<evidence type="ECO:0000313" key="2">
    <source>
        <dbReference type="Proteomes" id="UP000460221"/>
    </source>
</evidence>
<dbReference type="EMBL" id="WLYK01000002">
    <property type="protein sequence ID" value="MTD14025.1"/>
    <property type="molecule type" value="Genomic_DNA"/>
</dbReference>
<sequence length="196" mass="20973">MSTSLPEGLIRRIEGSGYYPGFVLDVLDVALAAEPVQSYLVHGETTFDLETIRRHLSVVVLTPTRLIFVHADDHGGDEEHGEQAHGIATSESVALSVIRTVMVTHVVPQPERYKRGRLGRELTLTIGWGAVNRIDLEPAGCGDPQCEADHGYTGSLTGDDLSLRISADAEGDDALADAITFAKALSAATVGRDARV</sequence>
<accession>A0A7K1FIS3</accession>
<dbReference type="Pfam" id="PF19461">
    <property type="entry name" value="DUF5998"/>
    <property type="match status" value="1"/>
</dbReference>
<dbReference type="InterPro" id="IPR046040">
    <property type="entry name" value="DUF5998"/>
</dbReference>
<gene>
    <name evidence="1" type="ORF">GIS00_08720</name>
</gene>
<proteinExistence type="predicted"/>
<protein>
    <submittedName>
        <fullName evidence="1">Phosphodiesterase</fullName>
    </submittedName>
</protein>
<keyword evidence="2" id="KW-1185">Reference proteome</keyword>
<reference evidence="1 2" key="1">
    <citation type="submission" date="2019-11" db="EMBL/GenBank/DDBJ databases">
        <authorList>
            <person name="Jiang L.-Q."/>
        </authorList>
    </citation>
    <scope>NUCLEOTIDE SEQUENCE [LARGE SCALE GENOMIC DNA]</scope>
    <source>
        <strain evidence="1 2">YIM 132087</strain>
    </source>
</reference>
<evidence type="ECO:0000313" key="1">
    <source>
        <dbReference type="EMBL" id="MTD14025.1"/>
    </source>
</evidence>
<dbReference type="Proteomes" id="UP000460221">
    <property type="component" value="Unassembled WGS sequence"/>
</dbReference>
<name>A0A7K1FIS3_9ACTN</name>
<organism evidence="1 2">
    <name type="scientific">Nakamurella alba</name>
    <dbReference type="NCBI Taxonomy" id="2665158"/>
    <lineage>
        <taxon>Bacteria</taxon>
        <taxon>Bacillati</taxon>
        <taxon>Actinomycetota</taxon>
        <taxon>Actinomycetes</taxon>
        <taxon>Nakamurellales</taxon>
        <taxon>Nakamurellaceae</taxon>
        <taxon>Nakamurella</taxon>
    </lineage>
</organism>